<evidence type="ECO:0000256" key="7">
    <source>
        <dbReference type="SAM" id="MobiDB-lite"/>
    </source>
</evidence>
<evidence type="ECO:0000256" key="5">
    <source>
        <dbReference type="ARBA" id="ARBA00045658"/>
    </source>
</evidence>
<dbReference type="SUPFAM" id="SSF90002">
    <property type="entry name" value="Hypothetical protein YjiA, C-terminal domain"/>
    <property type="match status" value="1"/>
</dbReference>
<dbReference type="Proteomes" id="UP000198703">
    <property type="component" value="Unassembled WGS sequence"/>
</dbReference>
<evidence type="ECO:0000313" key="9">
    <source>
        <dbReference type="EMBL" id="SEA94548.1"/>
    </source>
</evidence>
<dbReference type="RefSeq" id="WP_093255845.1">
    <property type="nucleotide sequence ID" value="NZ_FNQM01000020.1"/>
</dbReference>
<dbReference type="Pfam" id="PF02492">
    <property type="entry name" value="cobW"/>
    <property type="match status" value="1"/>
</dbReference>
<evidence type="ECO:0000313" key="10">
    <source>
        <dbReference type="Proteomes" id="UP000198703"/>
    </source>
</evidence>
<gene>
    <name evidence="9" type="ORF">SAMN05444370_12041</name>
</gene>
<dbReference type="PANTHER" id="PTHR13748">
    <property type="entry name" value="COBW-RELATED"/>
    <property type="match status" value="1"/>
</dbReference>
<dbReference type="SUPFAM" id="SSF52540">
    <property type="entry name" value="P-loop containing nucleoside triphosphate hydrolases"/>
    <property type="match status" value="1"/>
</dbReference>
<evidence type="ECO:0000256" key="1">
    <source>
        <dbReference type="ARBA" id="ARBA00022741"/>
    </source>
</evidence>
<evidence type="ECO:0000256" key="3">
    <source>
        <dbReference type="ARBA" id="ARBA00023186"/>
    </source>
</evidence>
<dbReference type="OrthoDB" id="9808822at2"/>
<keyword evidence="3" id="KW-0143">Chaperone</keyword>
<dbReference type="EMBL" id="FNQM01000020">
    <property type="protein sequence ID" value="SEA94548.1"/>
    <property type="molecule type" value="Genomic_DNA"/>
</dbReference>
<protein>
    <submittedName>
        <fullName evidence="9">GTPase, G3E family</fullName>
    </submittedName>
</protein>
<dbReference type="Gene3D" id="3.30.1220.10">
    <property type="entry name" value="CobW-like, C-terminal domain"/>
    <property type="match status" value="1"/>
</dbReference>
<dbReference type="InterPro" id="IPR051316">
    <property type="entry name" value="Zinc-reg_GTPase_activator"/>
</dbReference>
<dbReference type="InterPro" id="IPR027417">
    <property type="entry name" value="P-loop_NTPase"/>
</dbReference>
<proteinExistence type="inferred from homology"/>
<accession>A0A1H4FCT5</accession>
<dbReference type="AlphaFoldDB" id="A0A1H4FCT5"/>
<comment type="function">
    <text evidence="5">Zinc chaperone that directly transfers zinc cofactor to target proteins, thereby activating them. Zinc is transferred from the CXCC motif in the GTPase domain to the zinc binding site in target proteins in a process requiring GTP hydrolysis.</text>
</comment>
<dbReference type="InterPro" id="IPR036627">
    <property type="entry name" value="CobW-likC_sf"/>
</dbReference>
<reference evidence="9 10" key="1">
    <citation type="submission" date="2016-10" db="EMBL/GenBank/DDBJ databases">
        <authorList>
            <person name="de Groot N.N."/>
        </authorList>
    </citation>
    <scope>NUCLEOTIDE SEQUENCE [LARGE SCALE GENOMIC DNA]</scope>
    <source>
        <strain evidence="9 10">DSM 15345</strain>
    </source>
</reference>
<keyword evidence="1" id="KW-0547">Nucleotide-binding</keyword>
<sequence length="383" mass="40992">MTNFIAERIPISVLTGFLGSGKTTLLSRLLRHPAMSRTAVVINELGEVGLDGALVEAVDEEMVVLDSGCICCTVRGDLVETLGRLREARENGRGPAFERVLVETTGLADPTPILHTLMTDPALAAGYRMDGVITTIDAVLGADQLDRHTQSVKQAALADRLVLTKSDLADPETVQALTARLRSINPAVVPIRVVRGAVDPDALLGAGHPDLASRTADVRAWLNEEAAAQDGHGGHGHDCASGCDHHGPHHGAFRHDDRIASFCLSGDAPMDWADVDEAFGLLLQLHGEQVLRVKGLLDVRGSDRPIVIHGVQHLFSEPAMLAAWPDGMNGTRIVFITHDLPEARVRQVLEPFLPIARGAEPGRRDHGGHPPPPVTTTHPHGEP</sequence>
<dbReference type="InterPro" id="IPR011629">
    <property type="entry name" value="CobW-like_C"/>
</dbReference>
<evidence type="ECO:0000259" key="8">
    <source>
        <dbReference type="SMART" id="SM00833"/>
    </source>
</evidence>
<keyword evidence="10" id="KW-1185">Reference proteome</keyword>
<evidence type="ECO:0000256" key="4">
    <source>
        <dbReference type="ARBA" id="ARBA00034320"/>
    </source>
</evidence>
<dbReference type="STRING" id="89524.SAMN05444370_12041"/>
<dbReference type="GO" id="GO:0005737">
    <property type="term" value="C:cytoplasm"/>
    <property type="evidence" value="ECO:0007669"/>
    <property type="project" value="TreeGrafter"/>
</dbReference>
<evidence type="ECO:0000256" key="6">
    <source>
        <dbReference type="ARBA" id="ARBA00049117"/>
    </source>
</evidence>
<dbReference type="GO" id="GO:0000166">
    <property type="term" value="F:nucleotide binding"/>
    <property type="evidence" value="ECO:0007669"/>
    <property type="project" value="UniProtKB-KW"/>
</dbReference>
<evidence type="ECO:0000256" key="2">
    <source>
        <dbReference type="ARBA" id="ARBA00022801"/>
    </source>
</evidence>
<feature type="region of interest" description="Disordered" evidence="7">
    <location>
        <begin position="357"/>
        <end position="383"/>
    </location>
</feature>
<dbReference type="Pfam" id="PF07683">
    <property type="entry name" value="CobW_C"/>
    <property type="match status" value="1"/>
</dbReference>
<keyword evidence="2" id="KW-0378">Hydrolase</keyword>
<dbReference type="InterPro" id="IPR003495">
    <property type="entry name" value="CobW/HypB/UreG_nucleotide-bd"/>
</dbReference>
<dbReference type="PANTHER" id="PTHR13748:SF62">
    <property type="entry name" value="COBW DOMAIN-CONTAINING PROTEIN"/>
    <property type="match status" value="1"/>
</dbReference>
<dbReference type="Gene3D" id="3.40.50.300">
    <property type="entry name" value="P-loop containing nucleotide triphosphate hydrolases"/>
    <property type="match status" value="1"/>
</dbReference>
<comment type="catalytic activity">
    <reaction evidence="6">
        <text>GTP + H2O = GDP + phosphate + H(+)</text>
        <dbReference type="Rhea" id="RHEA:19669"/>
        <dbReference type="ChEBI" id="CHEBI:15377"/>
        <dbReference type="ChEBI" id="CHEBI:15378"/>
        <dbReference type="ChEBI" id="CHEBI:37565"/>
        <dbReference type="ChEBI" id="CHEBI:43474"/>
        <dbReference type="ChEBI" id="CHEBI:58189"/>
    </reaction>
    <physiologicalReaction direction="left-to-right" evidence="6">
        <dbReference type="Rhea" id="RHEA:19670"/>
    </physiologicalReaction>
</comment>
<dbReference type="CDD" id="cd03112">
    <property type="entry name" value="CobW-like"/>
    <property type="match status" value="1"/>
</dbReference>
<feature type="domain" description="CobW C-terminal" evidence="8">
    <location>
        <begin position="259"/>
        <end position="353"/>
    </location>
</feature>
<organism evidence="9 10">
    <name type="scientific">Rubrimonas cliftonensis</name>
    <dbReference type="NCBI Taxonomy" id="89524"/>
    <lineage>
        <taxon>Bacteria</taxon>
        <taxon>Pseudomonadati</taxon>
        <taxon>Pseudomonadota</taxon>
        <taxon>Alphaproteobacteria</taxon>
        <taxon>Rhodobacterales</taxon>
        <taxon>Paracoccaceae</taxon>
        <taxon>Rubrimonas</taxon>
    </lineage>
</organism>
<name>A0A1H4FCT5_9RHOB</name>
<dbReference type="GO" id="GO:0016787">
    <property type="term" value="F:hydrolase activity"/>
    <property type="evidence" value="ECO:0007669"/>
    <property type="project" value="UniProtKB-KW"/>
</dbReference>
<dbReference type="SMART" id="SM00833">
    <property type="entry name" value="CobW_C"/>
    <property type="match status" value="1"/>
</dbReference>
<comment type="similarity">
    <text evidence="4">Belongs to the SIMIBI class G3E GTPase family. ZNG1 subfamily.</text>
</comment>